<gene>
    <name evidence="4" type="ORF">ACFPFX_18860</name>
</gene>
<accession>A0ABV9UML8</accession>
<feature type="region of interest" description="Disordered" evidence="2">
    <location>
        <begin position="66"/>
        <end position="111"/>
    </location>
</feature>
<comment type="caution">
    <text evidence="4">The sequence shown here is derived from an EMBL/GenBank/DDBJ whole genome shotgun (WGS) entry which is preliminary data.</text>
</comment>
<feature type="domain" description="Tyr recombinase" evidence="3">
    <location>
        <begin position="1"/>
        <end position="65"/>
    </location>
</feature>
<dbReference type="InterPro" id="IPR002104">
    <property type="entry name" value="Integrase_catalytic"/>
</dbReference>
<evidence type="ECO:0000313" key="4">
    <source>
        <dbReference type="EMBL" id="MFC4958349.1"/>
    </source>
</evidence>
<dbReference type="EMBL" id="JBHSIZ010000018">
    <property type="protein sequence ID" value="MFC4958349.1"/>
    <property type="molecule type" value="Genomic_DNA"/>
</dbReference>
<dbReference type="InterPro" id="IPR011010">
    <property type="entry name" value="DNA_brk_join_enz"/>
</dbReference>
<keyword evidence="1" id="KW-0233">DNA recombination</keyword>
<protein>
    <submittedName>
        <fullName evidence="4">Tyrosine-type recombinase/integrase</fullName>
    </submittedName>
</protein>
<dbReference type="InterPro" id="IPR013762">
    <property type="entry name" value="Integrase-like_cat_sf"/>
</dbReference>
<dbReference type="PROSITE" id="PS51898">
    <property type="entry name" value="TYR_RECOMBINASE"/>
    <property type="match status" value="1"/>
</dbReference>
<evidence type="ECO:0000259" key="3">
    <source>
        <dbReference type="PROSITE" id="PS51898"/>
    </source>
</evidence>
<organism evidence="4 5">
    <name type="scientific">Streptomyces mauvecolor</name>
    <dbReference type="NCBI Taxonomy" id="58345"/>
    <lineage>
        <taxon>Bacteria</taxon>
        <taxon>Bacillati</taxon>
        <taxon>Actinomycetota</taxon>
        <taxon>Actinomycetes</taxon>
        <taxon>Kitasatosporales</taxon>
        <taxon>Streptomycetaceae</taxon>
        <taxon>Streptomyces</taxon>
    </lineage>
</organism>
<sequence length="111" mass="11680">MVSAKAEQAQPPIRLHDLRHCAASFSLAAGLSMKAIQALLGHASFSLTADTYTSLMPKFAKAEAEATAAVVPRRRAPETPSDPDAEPTPATPREPRFTLVPANASSSRLAA</sequence>
<dbReference type="Proteomes" id="UP001595834">
    <property type="component" value="Unassembled WGS sequence"/>
</dbReference>
<reference evidence="5" key="1">
    <citation type="journal article" date="2019" name="Int. J. Syst. Evol. Microbiol.">
        <title>The Global Catalogue of Microorganisms (GCM) 10K type strain sequencing project: providing services to taxonomists for standard genome sequencing and annotation.</title>
        <authorList>
            <consortium name="The Broad Institute Genomics Platform"/>
            <consortium name="The Broad Institute Genome Sequencing Center for Infectious Disease"/>
            <person name="Wu L."/>
            <person name="Ma J."/>
        </authorList>
    </citation>
    <scope>NUCLEOTIDE SEQUENCE [LARGE SCALE GENOMIC DNA]</scope>
    <source>
        <strain evidence="5">CCM 7224</strain>
    </source>
</reference>
<dbReference type="Pfam" id="PF00589">
    <property type="entry name" value="Phage_integrase"/>
    <property type="match status" value="1"/>
</dbReference>
<dbReference type="Gene3D" id="1.10.443.10">
    <property type="entry name" value="Intergrase catalytic core"/>
    <property type="match status" value="1"/>
</dbReference>
<keyword evidence="5" id="KW-1185">Reference proteome</keyword>
<evidence type="ECO:0000256" key="1">
    <source>
        <dbReference type="ARBA" id="ARBA00023172"/>
    </source>
</evidence>
<dbReference type="RefSeq" id="WP_381227221.1">
    <property type="nucleotide sequence ID" value="NZ_BAAASQ010000004.1"/>
</dbReference>
<evidence type="ECO:0000256" key="2">
    <source>
        <dbReference type="SAM" id="MobiDB-lite"/>
    </source>
</evidence>
<dbReference type="SUPFAM" id="SSF56349">
    <property type="entry name" value="DNA breaking-rejoining enzymes"/>
    <property type="match status" value="1"/>
</dbReference>
<evidence type="ECO:0000313" key="5">
    <source>
        <dbReference type="Proteomes" id="UP001595834"/>
    </source>
</evidence>
<name>A0ABV9UML8_9ACTN</name>
<proteinExistence type="predicted"/>